<name>A0A811BQ83_9VIRU</name>
<proteinExistence type="predicted"/>
<protein>
    <submittedName>
        <fullName evidence="1">Uncharacterized protein</fullName>
    </submittedName>
</protein>
<dbReference type="EMBL" id="LC625835">
    <property type="protein sequence ID" value="BCU03217.1"/>
    <property type="molecule type" value="Genomic_DNA"/>
</dbReference>
<sequence>MRQVRRAAATVYSFVEVEETSRNTSCGVSTNMHQIPFVTPSSCVDRSKYLKCTSISRISRISFASPQSDPRKKKQ</sequence>
<dbReference type="Proteomes" id="UP001253637">
    <property type="component" value="Segment"/>
</dbReference>
<accession>A0A811BQ83</accession>
<evidence type="ECO:0000313" key="2">
    <source>
        <dbReference type="Proteomes" id="UP001253637"/>
    </source>
</evidence>
<evidence type="ECO:0000313" key="1">
    <source>
        <dbReference type="EMBL" id="BCU03217.1"/>
    </source>
</evidence>
<organism evidence="1 2">
    <name type="scientific">Pandoravirus japonicus</name>
    <dbReference type="NCBI Taxonomy" id="2823154"/>
    <lineage>
        <taxon>Viruses</taxon>
        <taxon>Pandoravirus</taxon>
    </lineage>
</organism>
<reference evidence="1" key="1">
    <citation type="submission" date="2021-04" db="EMBL/GenBank/DDBJ databases">
        <title>Draft Genome Sequence of Pandoravirus japonicus, Isolated from the Sabaishi River of Niigata, Japan.</title>
        <authorList>
            <person name="Hosokawa N."/>
            <person name="Takahashi H."/>
            <person name="Aoki K."/>
            <person name="Takemura M."/>
        </authorList>
    </citation>
    <scope>NUCLEOTIDE SEQUENCE</scope>
</reference>